<accession>A0A699YWV3</accession>
<name>A0A699YWV3_HAELA</name>
<comment type="caution">
    <text evidence="2">The sequence shown here is derived from an EMBL/GenBank/DDBJ whole genome shotgun (WGS) entry which is preliminary data.</text>
</comment>
<evidence type="ECO:0000256" key="1">
    <source>
        <dbReference type="SAM" id="MobiDB-lite"/>
    </source>
</evidence>
<gene>
    <name evidence="2" type="ORF">HaLaN_06806</name>
</gene>
<keyword evidence="3" id="KW-1185">Reference proteome</keyword>
<dbReference type="EMBL" id="BLLF01000393">
    <property type="protein sequence ID" value="GFH11324.1"/>
    <property type="molecule type" value="Genomic_DNA"/>
</dbReference>
<feature type="region of interest" description="Disordered" evidence="1">
    <location>
        <begin position="128"/>
        <end position="147"/>
    </location>
</feature>
<evidence type="ECO:0000313" key="2">
    <source>
        <dbReference type="EMBL" id="GFH11324.1"/>
    </source>
</evidence>
<sequence length="216" mass="23209">MQVPIYASNLSYSACRPGTYFTLVSSHPLQQLSGQSDSSCSLPALRWQLARRIFWRVTCDVLYLNGPLAILGVSKQSKGAPCHATPAMAPIWPAVCLLLCSYLIALVQAGAFEDCSIAEWVSGPSPKLDGRSARRAGAGSDTGDRAPKLLSGRRAHRKLRGVTSRVTSQARTLWPCTTAIGAYTALPRLHPARPSLAARSLGRTSRFGCAHFSVDV</sequence>
<dbReference type="Proteomes" id="UP000485058">
    <property type="component" value="Unassembled WGS sequence"/>
</dbReference>
<reference evidence="2 3" key="1">
    <citation type="submission" date="2020-02" db="EMBL/GenBank/DDBJ databases">
        <title>Draft genome sequence of Haematococcus lacustris strain NIES-144.</title>
        <authorList>
            <person name="Morimoto D."/>
            <person name="Nakagawa S."/>
            <person name="Yoshida T."/>
            <person name="Sawayama S."/>
        </authorList>
    </citation>
    <scope>NUCLEOTIDE SEQUENCE [LARGE SCALE GENOMIC DNA]</scope>
    <source>
        <strain evidence="2 3">NIES-144</strain>
    </source>
</reference>
<protein>
    <submittedName>
        <fullName evidence="2">Uncharacterized protein</fullName>
    </submittedName>
</protein>
<organism evidence="2 3">
    <name type="scientific">Haematococcus lacustris</name>
    <name type="common">Green alga</name>
    <name type="synonym">Haematococcus pluvialis</name>
    <dbReference type="NCBI Taxonomy" id="44745"/>
    <lineage>
        <taxon>Eukaryota</taxon>
        <taxon>Viridiplantae</taxon>
        <taxon>Chlorophyta</taxon>
        <taxon>core chlorophytes</taxon>
        <taxon>Chlorophyceae</taxon>
        <taxon>CS clade</taxon>
        <taxon>Chlamydomonadales</taxon>
        <taxon>Haematococcaceae</taxon>
        <taxon>Haematococcus</taxon>
    </lineage>
</organism>
<proteinExistence type="predicted"/>
<evidence type="ECO:0000313" key="3">
    <source>
        <dbReference type="Proteomes" id="UP000485058"/>
    </source>
</evidence>
<dbReference type="AlphaFoldDB" id="A0A699YWV3"/>